<protein>
    <submittedName>
        <fullName evidence="2">Putative YopX protein</fullName>
    </submittedName>
</protein>
<accession>A0A6M3LPJ6</accession>
<proteinExistence type="predicted"/>
<evidence type="ECO:0000313" key="2">
    <source>
        <dbReference type="EMBL" id="QJA97196.1"/>
    </source>
</evidence>
<dbReference type="Gene3D" id="2.30.30.290">
    <property type="entry name" value="YopX-like domains"/>
    <property type="match status" value="1"/>
</dbReference>
<organism evidence="2">
    <name type="scientific">viral metagenome</name>
    <dbReference type="NCBI Taxonomy" id="1070528"/>
    <lineage>
        <taxon>unclassified sequences</taxon>
        <taxon>metagenomes</taxon>
        <taxon>organismal metagenomes</taxon>
    </lineage>
</organism>
<feature type="domain" description="YopX protein" evidence="1">
    <location>
        <begin position="5"/>
        <end position="122"/>
    </location>
</feature>
<dbReference type="Pfam" id="PF09643">
    <property type="entry name" value="YopX"/>
    <property type="match status" value="1"/>
</dbReference>
<name>A0A6M3LPJ6_9ZZZZ</name>
<dbReference type="SUPFAM" id="SSF159006">
    <property type="entry name" value="YopX-like"/>
    <property type="match status" value="1"/>
</dbReference>
<dbReference type="AlphaFoldDB" id="A0A6M3LPJ6"/>
<evidence type="ECO:0000259" key="1">
    <source>
        <dbReference type="Pfam" id="PF09643"/>
    </source>
</evidence>
<dbReference type="InterPro" id="IPR019096">
    <property type="entry name" value="YopX_protein"/>
</dbReference>
<gene>
    <name evidence="2" type="ORF">MM415B06518_0008</name>
</gene>
<sequence>MREIKFRAYHKKEKRFYCFDLETCTQTHYVGYYHPITDEKDCELDDPTLYSKKQLYTGLQDKNGKEIYEGDICKHTSGQVEVNSVEYYVGEWHLEPHDLYLSDECGEVEVIGNIYENPELLKEEI</sequence>
<dbReference type="EMBL" id="MT143471">
    <property type="protein sequence ID" value="QJA97196.1"/>
    <property type="molecule type" value="Genomic_DNA"/>
</dbReference>
<dbReference type="InterPro" id="IPR023385">
    <property type="entry name" value="YopX-like_C"/>
</dbReference>
<reference evidence="2" key="1">
    <citation type="submission" date="2020-03" db="EMBL/GenBank/DDBJ databases">
        <title>The deep terrestrial virosphere.</title>
        <authorList>
            <person name="Holmfeldt K."/>
            <person name="Nilsson E."/>
            <person name="Simone D."/>
            <person name="Lopez-Fernandez M."/>
            <person name="Wu X."/>
            <person name="de Brujin I."/>
            <person name="Lundin D."/>
            <person name="Andersson A."/>
            <person name="Bertilsson S."/>
            <person name="Dopson M."/>
        </authorList>
    </citation>
    <scope>NUCLEOTIDE SEQUENCE</scope>
    <source>
        <strain evidence="2">MM415B06518</strain>
    </source>
</reference>